<evidence type="ECO:0000313" key="1">
    <source>
        <dbReference type="EMBL" id="TIA35548.1"/>
    </source>
</evidence>
<protein>
    <submittedName>
        <fullName evidence="1">Uncharacterized protein</fullName>
    </submittedName>
</protein>
<name>A0A4T0BNE5_AURPU</name>
<feature type="non-terminal residue" evidence="1">
    <location>
        <position position="1"/>
    </location>
</feature>
<evidence type="ECO:0000313" key="2">
    <source>
        <dbReference type="Proteomes" id="UP000308724"/>
    </source>
</evidence>
<proteinExistence type="predicted"/>
<dbReference type="AlphaFoldDB" id="A0A4T0BNE5"/>
<organism evidence="1 2">
    <name type="scientific">Aureobasidium pullulans</name>
    <name type="common">Black yeast</name>
    <name type="synonym">Pullularia pullulans</name>
    <dbReference type="NCBI Taxonomy" id="5580"/>
    <lineage>
        <taxon>Eukaryota</taxon>
        <taxon>Fungi</taxon>
        <taxon>Dikarya</taxon>
        <taxon>Ascomycota</taxon>
        <taxon>Pezizomycotina</taxon>
        <taxon>Dothideomycetes</taxon>
        <taxon>Dothideomycetidae</taxon>
        <taxon>Dothideales</taxon>
        <taxon>Saccotheciaceae</taxon>
        <taxon>Aureobasidium</taxon>
    </lineage>
</organism>
<dbReference type="Proteomes" id="UP000308724">
    <property type="component" value="Unassembled WGS sequence"/>
</dbReference>
<reference evidence="1 2" key="1">
    <citation type="submission" date="2018-10" db="EMBL/GenBank/DDBJ databases">
        <title>Fifty Aureobasidium pullulans genomes reveal a recombining polyextremotolerant generalist.</title>
        <authorList>
            <person name="Gostincar C."/>
            <person name="Turk M."/>
            <person name="Zajc J."/>
            <person name="Gunde-Cimerman N."/>
        </authorList>
    </citation>
    <scope>NUCLEOTIDE SEQUENCE [LARGE SCALE GENOMIC DNA]</scope>
    <source>
        <strain evidence="1 2">EXF-1645</strain>
    </source>
</reference>
<accession>A0A4T0BNE5</accession>
<dbReference type="EMBL" id="QZBZ01000127">
    <property type="protein sequence ID" value="TIA35548.1"/>
    <property type="molecule type" value="Genomic_DNA"/>
</dbReference>
<gene>
    <name evidence="1" type="ORF">D6C78_06047</name>
</gene>
<sequence>HSSIFQVINTQPKGITTLYLVYLSHCNIPRLLHSPRHDSALQGRAVGTSTKAAWLPSVSAERLLSHIPRESYGRAVWAALRTPAMCYTRSFGVEDFLASLLNMREATCQCLEHSSNLSTHTYSTVVFLQPHSPIRVLSLSYILDQITSTRSKNSNCTYPANVSMSMRSQVWISSVPSLASVSGKLCEDSSCRLQRTRTVSAHIISRRIQPTLRGVLHFCMCGLVGSRPLWSCISPRESPITGGVVLKG</sequence>
<comment type="caution">
    <text evidence="1">The sequence shown here is derived from an EMBL/GenBank/DDBJ whole genome shotgun (WGS) entry which is preliminary data.</text>
</comment>